<feature type="domain" description="Protein FecR C-terminal" evidence="3">
    <location>
        <begin position="316"/>
        <end position="378"/>
    </location>
</feature>
<accession>A0A979GT25</accession>
<protein>
    <submittedName>
        <fullName evidence="4">Anti-FecI sigma factor, FecR</fullName>
    </submittedName>
</protein>
<sequence>MEERIAYLLGQHRQGVLTAAERQELQYWLDLPDDTTIDAIAVLMEQEAVTAEPLDESTLHERVARIVSVDKGATEKTAIVRRLRTWWWAAAVLILCFSLLGIYRWQYNQTAVSDRLAQQSDPVIMPGSNKAVLTLANGEKVNLDSTGHQLIREGETAVQQQGGSLLYAAGAGTAVTYNTLATPRGGQFQLVLADGTIVWLNAASSIRYPTAFNGDTRQVEVSGEAYFQVATDPGRPFTVHTAGQTIAVLGTQFNINNYGDNGHIITTLLAGKIRIDNGRRQVELAPGEQSIVHTADISINKEVDTDMVIAWKNGLFKFNGTKLEDVMKQLSRWYDVDVIYEGAVPERHFSGEITRGAAITEVLDMLRLLHVNFKITDNGPRKTITVVPD</sequence>
<keyword evidence="1" id="KW-1133">Transmembrane helix</keyword>
<dbReference type="Proteomes" id="UP000002215">
    <property type="component" value="Chromosome"/>
</dbReference>
<keyword evidence="1" id="KW-0812">Transmembrane</keyword>
<dbReference type="InterPro" id="IPR012373">
    <property type="entry name" value="Ferrdict_sens_TM"/>
</dbReference>
<dbReference type="KEGG" id="cpi:Cpin_2108"/>
<dbReference type="Gene3D" id="2.60.120.1440">
    <property type="match status" value="1"/>
</dbReference>
<evidence type="ECO:0000313" key="5">
    <source>
        <dbReference type="Proteomes" id="UP000002215"/>
    </source>
</evidence>
<reference evidence="5" key="1">
    <citation type="submission" date="2009-08" db="EMBL/GenBank/DDBJ databases">
        <title>The complete genome of Chitinophaga pinensis DSM 2588.</title>
        <authorList>
            <consortium name="US DOE Joint Genome Institute (JGI-PGF)"/>
            <person name="Lucas S."/>
            <person name="Copeland A."/>
            <person name="Lapidus A."/>
            <person name="Glavina del Rio T."/>
            <person name="Dalin E."/>
            <person name="Tice H."/>
            <person name="Bruce D."/>
            <person name="Goodwin L."/>
            <person name="Pitluck S."/>
            <person name="Kyrpides N."/>
            <person name="Mavromatis K."/>
            <person name="Ivanova N."/>
            <person name="Mikhailova N."/>
            <person name="Sims D."/>
            <person name="Meinche L."/>
            <person name="Brettin T."/>
            <person name="Detter J.C."/>
            <person name="Han C."/>
            <person name="Larimer F."/>
            <person name="Land M."/>
            <person name="Hauser L."/>
            <person name="Markowitz V."/>
            <person name="Cheng J.-F."/>
            <person name="Hugenholtz P."/>
            <person name="Woyke T."/>
            <person name="Wu D."/>
            <person name="Spring S."/>
            <person name="Klenk H.-P."/>
            <person name="Eisen J.A."/>
        </authorList>
    </citation>
    <scope>NUCLEOTIDE SEQUENCE [LARGE SCALE GENOMIC DNA]</scope>
    <source>
        <strain evidence="5">ATCC 43595 / DSM 2588 / LMG 13176 / NBRC 15968 / NCIMB 11800 / UQM 2034</strain>
    </source>
</reference>
<reference evidence="4 5" key="2">
    <citation type="journal article" date="2010" name="Stand. Genomic Sci.">
        <title>Complete genome sequence of Chitinophaga pinensis type strain (UQM 2034).</title>
        <authorList>
            <person name="Glavina Del Rio T."/>
            <person name="Abt B."/>
            <person name="Spring S."/>
            <person name="Lapidus A."/>
            <person name="Nolan M."/>
            <person name="Tice H."/>
            <person name="Copeland A."/>
            <person name="Cheng J.F."/>
            <person name="Chen F."/>
            <person name="Bruce D."/>
            <person name="Goodwin L."/>
            <person name="Pitluck S."/>
            <person name="Ivanova N."/>
            <person name="Mavromatis K."/>
            <person name="Mikhailova N."/>
            <person name="Pati A."/>
            <person name="Chen A."/>
            <person name="Palaniappan K."/>
            <person name="Land M."/>
            <person name="Hauser L."/>
            <person name="Chang Y.J."/>
            <person name="Jeffries C.D."/>
            <person name="Chain P."/>
            <person name="Saunders E."/>
            <person name="Detter J.C."/>
            <person name="Brettin T."/>
            <person name="Rohde M."/>
            <person name="Goker M."/>
            <person name="Bristow J."/>
            <person name="Eisen J.A."/>
            <person name="Markowitz V."/>
            <person name="Hugenholtz P."/>
            <person name="Kyrpides N.C."/>
            <person name="Klenk H.P."/>
            <person name="Lucas S."/>
        </authorList>
    </citation>
    <scope>NUCLEOTIDE SEQUENCE [LARGE SCALE GENOMIC DNA]</scope>
    <source>
        <strain evidence="5">ATCC 43595 / DSM 2588 / LMG 13176 / NBRC 15968 / NCIMB 11800 / UQM 2034</strain>
    </source>
</reference>
<dbReference type="InterPro" id="IPR032508">
    <property type="entry name" value="FecR_C"/>
</dbReference>
<evidence type="ECO:0000256" key="1">
    <source>
        <dbReference type="SAM" id="Phobius"/>
    </source>
</evidence>
<evidence type="ECO:0000259" key="2">
    <source>
        <dbReference type="Pfam" id="PF04773"/>
    </source>
</evidence>
<dbReference type="Pfam" id="PF04773">
    <property type="entry name" value="FecR"/>
    <property type="match status" value="1"/>
</dbReference>
<dbReference type="GO" id="GO:0016989">
    <property type="term" value="F:sigma factor antagonist activity"/>
    <property type="evidence" value="ECO:0007669"/>
    <property type="project" value="TreeGrafter"/>
</dbReference>
<dbReference type="RefSeq" id="WP_012789777.1">
    <property type="nucleotide sequence ID" value="NC_013132.1"/>
</dbReference>
<dbReference type="PANTHER" id="PTHR30273:SF2">
    <property type="entry name" value="PROTEIN FECR"/>
    <property type="match status" value="1"/>
</dbReference>
<dbReference type="OrthoDB" id="622631at2"/>
<dbReference type="InterPro" id="IPR006860">
    <property type="entry name" value="FecR"/>
</dbReference>
<evidence type="ECO:0000313" key="4">
    <source>
        <dbReference type="EMBL" id="ACU59601.1"/>
    </source>
</evidence>
<dbReference type="PANTHER" id="PTHR30273">
    <property type="entry name" value="PERIPLASMIC SIGNAL SENSOR AND SIGMA FACTOR ACTIVATOR FECR-RELATED"/>
    <property type="match status" value="1"/>
</dbReference>
<evidence type="ECO:0000259" key="3">
    <source>
        <dbReference type="Pfam" id="PF16344"/>
    </source>
</evidence>
<dbReference type="Gene3D" id="3.55.50.30">
    <property type="match status" value="1"/>
</dbReference>
<feature type="domain" description="FecR protein" evidence="2">
    <location>
        <begin position="179"/>
        <end position="273"/>
    </location>
</feature>
<keyword evidence="1" id="KW-0472">Membrane</keyword>
<dbReference type="Pfam" id="PF16344">
    <property type="entry name" value="FecR_C"/>
    <property type="match status" value="1"/>
</dbReference>
<organism evidence="4 5">
    <name type="scientific">Chitinophaga pinensis (strain ATCC 43595 / DSM 2588 / LMG 13176 / NBRC 15968 / NCIMB 11800 / UQM 2034)</name>
    <dbReference type="NCBI Taxonomy" id="485918"/>
    <lineage>
        <taxon>Bacteria</taxon>
        <taxon>Pseudomonadati</taxon>
        <taxon>Bacteroidota</taxon>
        <taxon>Chitinophagia</taxon>
        <taxon>Chitinophagales</taxon>
        <taxon>Chitinophagaceae</taxon>
        <taxon>Chitinophaga</taxon>
    </lineage>
</organism>
<proteinExistence type="predicted"/>
<name>A0A979GT25_CHIPD</name>
<feature type="transmembrane region" description="Helical" evidence="1">
    <location>
        <begin position="86"/>
        <end position="105"/>
    </location>
</feature>
<dbReference type="EMBL" id="CP001699">
    <property type="protein sequence ID" value="ACU59601.1"/>
    <property type="molecule type" value="Genomic_DNA"/>
</dbReference>
<gene>
    <name evidence="4" type="ordered locus">Cpin_2108</name>
</gene>
<dbReference type="AlphaFoldDB" id="A0A979GT25"/>